<proteinExistence type="predicted"/>
<dbReference type="InterPro" id="IPR005119">
    <property type="entry name" value="LysR_subst-bd"/>
</dbReference>
<feature type="region of interest" description="Disordered" evidence="1">
    <location>
        <begin position="47"/>
        <end position="82"/>
    </location>
</feature>
<dbReference type="SUPFAM" id="SSF53850">
    <property type="entry name" value="Periplasmic binding protein-like II"/>
    <property type="match status" value="1"/>
</dbReference>
<feature type="domain" description="LysR substrate-binding" evidence="2">
    <location>
        <begin position="3"/>
        <end position="51"/>
    </location>
</feature>
<sequence>MVSIVSHFQQLHSDVTVELHLSDAVADLLDGGWDLAVRFGERPDSSLVARPPAGTARPRFRGTPSRIAHVRPESGRRGVSAS</sequence>
<gene>
    <name evidence="3" type="ORF">DPR02_20160</name>
</gene>
<evidence type="ECO:0000313" key="4">
    <source>
        <dbReference type="Proteomes" id="UP000248899"/>
    </source>
</evidence>
<dbReference type="Proteomes" id="UP000248899">
    <property type="component" value="Unassembled WGS sequence"/>
</dbReference>
<name>A0AAQ0JIQ6_BURCE</name>
<reference evidence="3 4" key="1">
    <citation type="submission" date="2018-06" db="EMBL/GenBank/DDBJ databases">
        <title>Towards the identification of Burkholderia cepacia strain which caused fatal septicemia.</title>
        <authorList>
            <person name="Bui L.A.T."/>
            <person name="Zakharova I.B."/>
            <person name="Shpak I.M."/>
            <person name="Teteryatnikova N."/>
            <person name="Ustinov D.V."/>
            <person name="Kuzyutina Y.A."/>
            <person name="Nguyen H.N."/>
            <person name="Antonov A.S."/>
            <person name="Avdyusheva E.F."/>
            <person name="Victorov D.V."/>
        </authorList>
    </citation>
    <scope>NUCLEOTIDE SEQUENCE [LARGE SCALE GENOMIC DNA]</scope>
    <source>
        <strain evidence="3 4">PT02</strain>
    </source>
</reference>
<dbReference type="Gene3D" id="3.40.190.10">
    <property type="entry name" value="Periplasmic binding protein-like II"/>
    <property type="match status" value="1"/>
</dbReference>
<comment type="caution">
    <text evidence="3">The sequence shown here is derived from an EMBL/GenBank/DDBJ whole genome shotgun (WGS) entry which is preliminary data.</text>
</comment>
<evidence type="ECO:0000259" key="2">
    <source>
        <dbReference type="Pfam" id="PF03466"/>
    </source>
</evidence>
<accession>A0AAQ0JIQ6</accession>
<organism evidence="3 4">
    <name type="scientific">Burkholderia cepacia</name>
    <name type="common">Pseudomonas cepacia</name>
    <dbReference type="NCBI Taxonomy" id="292"/>
    <lineage>
        <taxon>Bacteria</taxon>
        <taxon>Pseudomonadati</taxon>
        <taxon>Pseudomonadota</taxon>
        <taxon>Betaproteobacteria</taxon>
        <taxon>Burkholderiales</taxon>
        <taxon>Burkholderiaceae</taxon>
        <taxon>Burkholderia</taxon>
        <taxon>Burkholderia cepacia complex</taxon>
    </lineage>
</organism>
<dbReference type="EMBL" id="QLUZ01000011">
    <property type="protein sequence ID" value="RAQ07532.1"/>
    <property type="molecule type" value="Genomic_DNA"/>
</dbReference>
<evidence type="ECO:0000256" key="1">
    <source>
        <dbReference type="SAM" id="MobiDB-lite"/>
    </source>
</evidence>
<evidence type="ECO:0000313" key="3">
    <source>
        <dbReference type="EMBL" id="RAQ07532.1"/>
    </source>
</evidence>
<dbReference type="Pfam" id="PF03466">
    <property type="entry name" value="LysR_substrate"/>
    <property type="match status" value="1"/>
</dbReference>
<dbReference type="AlphaFoldDB" id="A0AAQ0JIQ6"/>
<protein>
    <recommendedName>
        <fullName evidence="2">LysR substrate-binding domain-containing protein</fullName>
    </recommendedName>
</protein>